<dbReference type="InterPro" id="IPR018003">
    <property type="entry name" value="Insecticidal_toxin/plasmid_vir"/>
</dbReference>
<reference evidence="2" key="1">
    <citation type="submission" date="2023-04" db="EMBL/GenBank/DDBJ databases">
        <title>Genome dynamics across the evolutionary transition to endosymbiosis.</title>
        <authorList>
            <person name="Siozios S."/>
            <person name="Nadal-Jimenez P."/>
            <person name="Azagi T."/>
            <person name="Sprong H."/>
            <person name="Frost C.L."/>
            <person name="Parratt S.R."/>
            <person name="Taylor G."/>
            <person name="Brettell L."/>
            <person name="Lew K.C."/>
            <person name="Croft L."/>
            <person name="King K.C."/>
            <person name="Brockhurst M.A."/>
            <person name="Hypsa V."/>
            <person name="Novakova E."/>
            <person name="Darby A.C."/>
            <person name="Hurst G.D.D."/>
        </authorList>
    </citation>
    <scope>NUCLEOTIDE SEQUENCE</scope>
    <source>
        <strain evidence="2">APv</strain>
    </source>
</reference>
<sequence>MPYQINENAIQNIINKLNANSFSDLAKYAKEELYQVADNQLSLHDCDLLLAQAKKIQAKNSTQYRQQITRQAIPKQSTHLVATQLQTHFSNAKAQQLQYDQTMAFSNDFIPNRDTDFVNQGNIASMFSPAAYLIRLYREAQRLHPENSPYYIDNRRPDLADLILSQENMDTPLSTLSLSNQVLGAQIGKKIGDNDKQKILDALAQDTLNPDGPYYYYTDVIQQVLQKQNVTLAQLIQPENRPVNTNQTFILCTDLKISPPIYTLLTTDITPENLDTEYKKVFGTIAPQTLMTAVALAEHYYLPPSFSNYYYPIKMIRKHN</sequence>
<protein>
    <submittedName>
        <fullName evidence="2">Tc toxin subunit A</fullName>
    </submittedName>
</protein>
<dbReference type="AlphaFoldDB" id="A0AA95KCH8"/>
<dbReference type="Pfam" id="PF03538">
    <property type="entry name" value="VRP1"/>
    <property type="match status" value="1"/>
</dbReference>
<name>A0AA95KCH8_9GAMM</name>
<evidence type="ECO:0000313" key="3">
    <source>
        <dbReference type="Proteomes" id="UP001177595"/>
    </source>
</evidence>
<dbReference type="RefSeq" id="WP_280624048.1">
    <property type="nucleotide sequence ID" value="NZ_CP123504.1"/>
</dbReference>
<evidence type="ECO:0000256" key="1">
    <source>
        <dbReference type="ARBA" id="ARBA00023026"/>
    </source>
</evidence>
<organism evidence="2 3">
    <name type="scientific">Arsenophonus nasoniae</name>
    <name type="common">son-killer infecting Nasonia vitripennis</name>
    <dbReference type="NCBI Taxonomy" id="638"/>
    <lineage>
        <taxon>Bacteria</taxon>
        <taxon>Pseudomonadati</taxon>
        <taxon>Pseudomonadota</taxon>
        <taxon>Gammaproteobacteria</taxon>
        <taxon>Enterobacterales</taxon>
        <taxon>Morganellaceae</taxon>
        <taxon>Arsenophonus</taxon>
    </lineage>
</organism>
<evidence type="ECO:0000313" key="2">
    <source>
        <dbReference type="EMBL" id="WGM00458.1"/>
    </source>
</evidence>
<accession>A0AA95KCH8</accession>
<proteinExistence type="predicted"/>
<gene>
    <name evidence="2" type="ORF">QE210_11295</name>
</gene>
<keyword evidence="1" id="KW-0843">Virulence</keyword>
<dbReference type="EMBL" id="CP123504">
    <property type="protein sequence ID" value="WGM00458.1"/>
    <property type="molecule type" value="Genomic_DNA"/>
</dbReference>
<dbReference type="Proteomes" id="UP001177595">
    <property type="component" value="Chromosome"/>
</dbReference>